<dbReference type="OrthoDB" id="2991584at2"/>
<gene>
    <name evidence="2" type="ORF">CHM34_06240</name>
</gene>
<name>A0A235B8V7_9BACL</name>
<organism evidence="2 3">
    <name type="scientific">Paludifilum halophilum</name>
    <dbReference type="NCBI Taxonomy" id="1642702"/>
    <lineage>
        <taxon>Bacteria</taxon>
        <taxon>Bacillati</taxon>
        <taxon>Bacillota</taxon>
        <taxon>Bacilli</taxon>
        <taxon>Bacillales</taxon>
        <taxon>Thermoactinomycetaceae</taxon>
        <taxon>Paludifilum</taxon>
    </lineage>
</organism>
<feature type="transmembrane region" description="Helical" evidence="1">
    <location>
        <begin position="33"/>
        <end position="55"/>
    </location>
</feature>
<dbReference type="EMBL" id="NOWF01000003">
    <property type="protein sequence ID" value="OYD08429.1"/>
    <property type="molecule type" value="Genomic_DNA"/>
</dbReference>
<evidence type="ECO:0000256" key="1">
    <source>
        <dbReference type="SAM" id="Phobius"/>
    </source>
</evidence>
<keyword evidence="1" id="KW-1133">Transmembrane helix</keyword>
<keyword evidence="1" id="KW-0812">Transmembrane</keyword>
<evidence type="ECO:0000313" key="2">
    <source>
        <dbReference type="EMBL" id="OYD08429.1"/>
    </source>
</evidence>
<dbReference type="AlphaFoldDB" id="A0A235B8V7"/>
<reference evidence="2 3" key="1">
    <citation type="submission" date="2017-07" db="EMBL/GenBank/DDBJ databases">
        <title>The genome sequence of Paludifilum halophilum highlights mechanisms for microbial adaptation to high salt environemnts.</title>
        <authorList>
            <person name="Belbahri L."/>
        </authorList>
    </citation>
    <scope>NUCLEOTIDE SEQUENCE [LARGE SCALE GENOMIC DNA]</scope>
    <source>
        <strain evidence="2 3">DSM 102817</strain>
    </source>
</reference>
<evidence type="ECO:0000313" key="3">
    <source>
        <dbReference type="Proteomes" id="UP000215459"/>
    </source>
</evidence>
<dbReference type="RefSeq" id="WP_094263734.1">
    <property type="nucleotide sequence ID" value="NZ_NOWF01000003.1"/>
</dbReference>
<protein>
    <submittedName>
        <fullName evidence="2">Uncharacterized protein</fullName>
    </submittedName>
</protein>
<dbReference type="Proteomes" id="UP000215459">
    <property type="component" value="Unassembled WGS sequence"/>
</dbReference>
<comment type="caution">
    <text evidence="2">The sequence shown here is derived from an EMBL/GenBank/DDBJ whole genome shotgun (WGS) entry which is preliminary data.</text>
</comment>
<accession>A0A235B8V7</accession>
<sequence>MLSGKHGIALVVALTLLIFAVPRLPMTWEVDLATGFSVAWLIFAYLVISANWRMVLQVDRERRVRDEQARRRRWLSAQKKGTAVRSYGKGSRRSF</sequence>
<keyword evidence="3" id="KW-1185">Reference proteome</keyword>
<keyword evidence="1" id="KW-0472">Membrane</keyword>
<proteinExistence type="predicted"/>